<dbReference type="GO" id="GO:0005871">
    <property type="term" value="C:kinesin complex"/>
    <property type="evidence" value="ECO:0007669"/>
    <property type="project" value="InterPro"/>
</dbReference>
<dbReference type="STRING" id="2880.D8LFN6"/>
<dbReference type="PANTHER" id="PTHR45783">
    <property type="entry name" value="KINESIN LIGHT CHAIN"/>
    <property type="match status" value="1"/>
</dbReference>
<dbReference type="InterPro" id="IPR027417">
    <property type="entry name" value="P-loop_NTPase"/>
</dbReference>
<dbReference type="Gene3D" id="3.40.50.300">
    <property type="entry name" value="P-loop containing nucleotide triphosphate hydrolases"/>
    <property type="match status" value="1"/>
</dbReference>
<sequence>MQYAKKIEDSVARFSRRKSDPHLAVVYDLFPTINKDQVAVAKAEKMASSGAPEEAARVFLKMGSTAADIVMFTEELGGEVPVVGAVLKTLKAIRLRFEAVQSNTERLKALEERCTYVTACVIVKWRQTSSSEMNVAPLESCVNAAEDFIARCSRRGLCGRCTKASSDNDELLTLNSRVDSLTGDLGLAGIASLDAKVDDLKAMLAEVIAQNTMPASVPVAAVPNGKPVEHSWHVARDRVVDAVYEHLSCGQTPQVVGLVGRSGSGKTTCAASIVGESTGRRHQNETGDQMLRRLNRVREHFRDGVVWLRVGRGGGSAERVPALMSQLAKTVFEDLKHSYGFAPGASPTGGGSAFISDFVRGKGSAAGRKRCLVVADDVWEVDILEELRHTGMWVLFTSRDPDLVERVEGSVVPVDQLSKAEAECLLRGAAELSTGSSLPSAAAQVIERCDRMANRLEFVGRWSTVKGSDDEEDWAEAVSAIDAEMSAMAGEANAQKSDEDLSGVKRVAILRAGFLDLAAQNGFNPLLYLSLAVMPDGRAFGAKEAAVFLFDDWAEERASQRRTRQAAKVVANLEQWAVVTMHGNLFRMHDAHSDFARNKLKRSEDVRASALRRWRGFTSRLDTIRSMDYFEMVDLWHATEMIGGESWRVSRPYHVALDSLRDSSPECIPSLKAVVEFGINECAWEVTHDVALRLLRVQKDAAVEHAEVRHTLESLIHCANALNLNSDADAHRRELSLMVDAAWENRSNTASSPPRLVAKRLLERGQQLAITRRPDEAHEAISEALRLQEERSGDFERLEISATLEFLAIVLVDLKRYNEGVEVYQRCLRIKEDLYGLEHLRLTVTLHNLAVCALKRGEPGDVEKASELLRRALSIKEVKTGEDHVGMIRTLHWLRRCAEKAGEPEQQRHWEERIKRLEDANTEPK</sequence>
<dbReference type="AlphaFoldDB" id="D8LFN6"/>
<evidence type="ECO:0000259" key="11">
    <source>
        <dbReference type="Pfam" id="PF00931"/>
    </source>
</evidence>
<dbReference type="SMART" id="SM00028">
    <property type="entry name" value="TPR"/>
    <property type="match status" value="3"/>
</dbReference>
<organism evidence="12 13">
    <name type="scientific">Ectocarpus siliculosus</name>
    <name type="common">Brown alga</name>
    <name type="synonym">Conferva siliculosa</name>
    <dbReference type="NCBI Taxonomy" id="2880"/>
    <lineage>
        <taxon>Eukaryota</taxon>
        <taxon>Sar</taxon>
        <taxon>Stramenopiles</taxon>
        <taxon>Ochrophyta</taxon>
        <taxon>PX clade</taxon>
        <taxon>Phaeophyceae</taxon>
        <taxon>Ectocarpales</taxon>
        <taxon>Ectocarpaceae</taxon>
        <taxon>Ectocarpus</taxon>
    </lineage>
</organism>
<evidence type="ECO:0000256" key="6">
    <source>
        <dbReference type="ARBA" id="ARBA00022803"/>
    </source>
</evidence>
<dbReference type="GO" id="GO:0005874">
    <property type="term" value="C:microtubule"/>
    <property type="evidence" value="ECO:0007669"/>
    <property type="project" value="UniProtKB-KW"/>
</dbReference>
<keyword evidence="8" id="KW-0505">Motor protein</keyword>
<dbReference type="GO" id="GO:0007166">
    <property type="term" value="P:cell surface receptor signaling pathway"/>
    <property type="evidence" value="ECO:0007669"/>
    <property type="project" value="InterPro"/>
</dbReference>
<evidence type="ECO:0000313" key="12">
    <source>
        <dbReference type="EMBL" id="CBN79956.1"/>
    </source>
</evidence>
<dbReference type="InterPro" id="IPR011990">
    <property type="entry name" value="TPR-like_helical_dom_sf"/>
</dbReference>
<keyword evidence="13" id="KW-1185">Reference proteome</keyword>
<dbReference type="EMBL" id="FN649760">
    <property type="protein sequence ID" value="CBN79956.1"/>
    <property type="molecule type" value="Genomic_DNA"/>
</dbReference>
<evidence type="ECO:0000256" key="8">
    <source>
        <dbReference type="ARBA" id="ARBA00023175"/>
    </source>
</evidence>
<dbReference type="eggNOG" id="KOG1840">
    <property type="taxonomic scope" value="Eukaryota"/>
</dbReference>
<dbReference type="InterPro" id="IPR019734">
    <property type="entry name" value="TPR_rpt"/>
</dbReference>
<dbReference type="InParanoid" id="D8LFN6"/>
<evidence type="ECO:0000256" key="5">
    <source>
        <dbReference type="ARBA" id="ARBA00022737"/>
    </source>
</evidence>
<accession>D8LFN6</accession>
<gene>
    <name evidence="12" type="ORF">Esi_0015_0171</name>
</gene>
<dbReference type="InterPro" id="IPR059179">
    <property type="entry name" value="MLKL-like_MCAfunc"/>
</dbReference>
<comment type="subcellular location">
    <subcellularLocation>
        <location evidence="1">Cytoplasm</location>
        <location evidence="1">Cytoskeleton</location>
    </subcellularLocation>
</comment>
<keyword evidence="4" id="KW-0493">Microtubule</keyword>
<keyword evidence="6" id="KW-0802">TPR repeat</keyword>
<dbReference type="GO" id="GO:0043531">
    <property type="term" value="F:ADP binding"/>
    <property type="evidence" value="ECO:0007669"/>
    <property type="project" value="InterPro"/>
</dbReference>
<dbReference type="InterPro" id="IPR002151">
    <property type="entry name" value="Kinesin_light"/>
</dbReference>
<dbReference type="InterPro" id="IPR002182">
    <property type="entry name" value="NB-ARC"/>
</dbReference>
<evidence type="ECO:0000256" key="10">
    <source>
        <dbReference type="SAM" id="MobiDB-lite"/>
    </source>
</evidence>
<keyword evidence="7" id="KW-0175">Coiled coil</keyword>
<keyword evidence="5" id="KW-0677">Repeat</keyword>
<dbReference type="GO" id="GO:0019894">
    <property type="term" value="F:kinesin binding"/>
    <property type="evidence" value="ECO:0007669"/>
    <property type="project" value="TreeGrafter"/>
</dbReference>
<name>D8LFN6_ECTSI</name>
<protein>
    <submittedName>
        <fullName evidence="12">NB-ARC and TPR repeat-containing protein</fullName>
    </submittedName>
</protein>
<dbReference type="GO" id="GO:0005737">
    <property type="term" value="C:cytoplasm"/>
    <property type="evidence" value="ECO:0007669"/>
    <property type="project" value="TreeGrafter"/>
</dbReference>
<dbReference type="InterPro" id="IPR036537">
    <property type="entry name" value="Adaptor_Cbl_N_dom_sf"/>
</dbReference>
<proteinExistence type="inferred from homology"/>
<dbReference type="SUPFAM" id="SSF48452">
    <property type="entry name" value="TPR-like"/>
    <property type="match status" value="1"/>
</dbReference>
<dbReference type="Pfam" id="PF13424">
    <property type="entry name" value="TPR_12"/>
    <property type="match status" value="1"/>
</dbReference>
<evidence type="ECO:0000256" key="2">
    <source>
        <dbReference type="ARBA" id="ARBA00009622"/>
    </source>
</evidence>
<dbReference type="SUPFAM" id="SSF52540">
    <property type="entry name" value="P-loop containing nucleoside triphosphate hydrolases"/>
    <property type="match status" value="1"/>
</dbReference>
<evidence type="ECO:0000256" key="3">
    <source>
        <dbReference type="ARBA" id="ARBA00022490"/>
    </source>
</evidence>
<evidence type="ECO:0000256" key="7">
    <source>
        <dbReference type="ARBA" id="ARBA00023054"/>
    </source>
</evidence>
<evidence type="ECO:0000256" key="9">
    <source>
        <dbReference type="ARBA" id="ARBA00023212"/>
    </source>
</evidence>
<keyword evidence="9" id="KW-0206">Cytoskeleton</keyword>
<dbReference type="Gene3D" id="1.25.40.10">
    <property type="entry name" value="Tetratricopeptide repeat domain"/>
    <property type="match status" value="1"/>
</dbReference>
<feature type="domain" description="NB-ARC" evidence="11">
    <location>
        <begin position="237"/>
        <end position="422"/>
    </location>
</feature>
<keyword evidence="3" id="KW-0963">Cytoplasm</keyword>
<reference evidence="12 13" key="1">
    <citation type="journal article" date="2010" name="Nature">
        <title>The Ectocarpus genome and the independent evolution of multicellularity in brown algae.</title>
        <authorList>
            <person name="Cock J.M."/>
            <person name="Sterck L."/>
            <person name="Rouze P."/>
            <person name="Scornet D."/>
            <person name="Allen A.E."/>
            <person name="Amoutzias G."/>
            <person name="Anthouard V."/>
            <person name="Artiguenave F."/>
            <person name="Aury J.M."/>
            <person name="Badger J.H."/>
            <person name="Beszteri B."/>
            <person name="Billiau K."/>
            <person name="Bonnet E."/>
            <person name="Bothwell J.H."/>
            <person name="Bowler C."/>
            <person name="Boyen C."/>
            <person name="Brownlee C."/>
            <person name="Carrano C.J."/>
            <person name="Charrier B."/>
            <person name="Cho G.Y."/>
            <person name="Coelho S.M."/>
            <person name="Collen J."/>
            <person name="Corre E."/>
            <person name="Da Silva C."/>
            <person name="Delage L."/>
            <person name="Delaroque N."/>
            <person name="Dittami S.M."/>
            <person name="Doulbeau S."/>
            <person name="Elias M."/>
            <person name="Farnham G."/>
            <person name="Gachon C.M."/>
            <person name="Gschloessl B."/>
            <person name="Heesch S."/>
            <person name="Jabbari K."/>
            <person name="Jubin C."/>
            <person name="Kawai H."/>
            <person name="Kimura K."/>
            <person name="Kloareg B."/>
            <person name="Kupper F.C."/>
            <person name="Lang D."/>
            <person name="Le Bail A."/>
            <person name="Leblanc C."/>
            <person name="Lerouge P."/>
            <person name="Lohr M."/>
            <person name="Lopez P.J."/>
            <person name="Martens C."/>
            <person name="Maumus F."/>
            <person name="Michel G."/>
            <person name="Miranda-Saavedra D."/>
            <person name="Morales J."/>
            <person name="Moreau H."/>
            <person name="Motomura T."/>
            <person name="Nagasato C."/>
            <person name="Napoli C.A."/>
            <person name="Nelson D.R."/>
            <person name="Nyvall-Collen P."/>
            <person name="Peters A.F."/>
            <person name="Pommier C."/>
            <person name="Potin P."/>
            <person name="Poulain J."/>
            <person name="Quesneville H."/>
            <person name="Read B."/>
            <person name="Rensing S.A."/>
            <person name="Ritter A."/>
            <person name="Rousvoal S."/>
            <person name="Samanta M."/>
            <person name="Samson G."/>
            <person name="Schroeder D.C."/>
            <person name="Segurens B."/>
            <person name="Strittmatter M."/>
            <person name="Tonon T."/>
            <person name="Tregear J.W."/>
            <person name="Valentin K."/>
            <person name="von Dassow P."/>
            <person name="Yamagishi T."/>
            <person name="Van de Peer Y."/>
            <person name="Wincker P."/>
        </authorList>
    </citation>
    <scope>NUCLEOTIDE SEQUENCE [LARGE SCALE GENOMIC DNA]</scope>
    <source>
        <strain evidence="13">Ec32 / CCAP1310/4</strain>
    </source>
</reference>
<evidence type="ECO:0000313" key="13">
    <source>
        <dbReference type="Proteomes" id="UP000002630"/>
    </source>
</evidence>
<dbReference type="CDD" id="cd21037">
    <property type="entry name" value="MLKL_NTD"/>
    <property type="match status" value="1"/>
</dbReference>
<feature type="region of interest" description="Disordered" evidence="10">
    <location>
        <begin position="902"/>
        <end position="925"/>
    </location>
</feature>
<dbReference type="OrthoDB" id="188436at2759"/>
<dbReference type="PANTHER" id="PTHR45783:SF3">
    <property type="entry name" value="KINESIN LIGHT CHAIN"/>
    <property type="match status" value="1"/>
</dbReference>
<evidence type="ECO:0000256" key="4">
    <source>
        <dbReference type="ARBA" id="ARBA00022701"/>
    </source>
</evidence>
<dbReference type="GO" id="GO:0007018">
    <property type="term" value="P:microtubule-based movement"/>
    <property type="evidence" value="ECO:0007669"/>
    <property type="project" value="TreeGrafter"/>
</dbReference>
<dbReference type="Pfam" id="PF00931">
    <property type="entry name" value="NB-ARC"/>
    <property type="match status" value="1"/>
</dbReference>
<comment type="similarity">
    <text evidence="2">Belongs to the kinesin light chain family.</text>
</comment>
<dbReference type="Proteomes" id="UP000002630">
    <property type="component" value="Unassembled WGS sequence"/>
</dbReference>
<evidence type="ECO:0000256" key="1">
    <source>
        <dbReference type="ARBA" id="ARBA00004245"/>
    </source>
</evidence>
<dbReference type="Gene3D" id="1.20.930.20">
    <property type="entry name" value="Adaptor protein Cbl, N-terminal domain"/>
    <property type="match status" value="1"/>
</dbReference>